<dbReference type="Proteomes" id="UP001181693">
    <property type="component" value="Unassembled WGS sequence"/>
</dbReference>
<proteinExistence type="predicted"/>
<evidence type="ECO:0000313" key="1">
    <source>
        <dbReference type="EMBL" id="DBA23687.1"/>
    </source>
</evidence>
<organism evidence="1 2">
    <name type="scientific">Pyxicephalus adspersus</name>
    <name type="common">African bullfrog</name>
    <dbReference type="NCBI Taxonomy" id="30357"/>
    <lineage>
        <taxon>Eukaryota</taxon>
        <taxon>Metazoa</taxon>
        <taxon>Chordata</taxon>
        <taxon>Craniata</taxon>
        <taxon>Vertebrata</taxon>
        <taxon>Euteleostomi</taxon>
        <taxon>Amphibia</taxon>
        <taxon>Batrachia</taxon>
        <taxon>Anura</taxon>
        <taxon>Neobatrachia</taxon>
        <taxon>Ranoidea</taxon>
        <taxon>Pyxicephalidae</taxon>
        <taxon>Pyxicephalinae</taxon>
        <taxon>Pyxicephalus</taxon>
    </lineage>
</organism>
<dbReference type="EMBL" id="DYDO01000006">
    <property type="protein sequence ID" value="DBA23687.1"/>
    <property type="molecule type" value="Genomic_DNA"/>
</dbReference>
<reference evidence="1" key="1">
    <citation type="thesis" date="2020" institute="ProQuest LLC" country="789 East Eisenhower Parkway, Ann Arbor, MI, USA">
        <title>Comparative Genomics and Chromosome Evolution.</title>
        <authorList>
            <person name="Mudd A.B."/>
        </authorList>
    </citation>
    <scope>NUCLEOTIDE SEQUENCE</scope>
    <source>
        <strain evidence="1">1538</strain>
        <tissue evidence="1">Blood</tissue>
    </source>
</reference>
<protein>
    <submittedName>
        <fullName evidence="1">Uncharacterized protein</fullName>
    </submittedName>
</protein>
<gene>
    <name evidence="1" type="ORF">GDO54_014578</name>
</gene>
<evidence type="ECO:0000313" key="2">
    <source>
        <dbReference type="Proteomes" id="UP001181693"/>
    </source>
</evidence>
<comment type="caution">
    <text evidence="1">The sequence shown here is derived from an EMBL/GenBank/DDBJ whole genome shotgun (WGS) entry which is preliminary data.</text>
</comment>
<sequence length="79" mass="9047">MGSNFQRKPSLYTSLHITGIQKFNLIIDECTWWNKCLLIFTNHLAERSTYWFFVGVFIKSCTGCTKGIPSSKHVLSVAM</sequence>
<accession>A0AAV3AI84</accession>
<name>A0AAV3AI84_PYXAD</name>
<dbReference type="AlphaFoldDB" id="A0AAV3AI84"/>
<keyword evidence="2" id="KW-1185">Reference proteome</keyword>